<sequence length="283" mass="30360">MTAKNEMRLPSFGRLLLLLLLLPLIAWGEEPAMGRVTGSLALPAGRECRGVASLWPGDEGRVPDPRRYLIIPFSAVPLSASCTFELAAPPGDYYLGALVRATPGPEIGPPRVGDRVFMTPDPDGKSLRLELGAGEHLDVGRQQRFWTYAGMEELRPPGVTGRVRDSEGRPVAGVLVFAFADPELTRQPLAVSARTGVDGRYALRLDHPGDIYLRVKDDYRGGAPLDGGHVGVYGGAVPMRVAVGTKELVGDLDIEVLRVPAGRTGKRDPASPRPASPTLKTED</sequence>
<evidence type="ECO:0000256" key="1">
    <source>
        <dbReference type="SAM" id="MobiDB-lite"/>
    </source>
</evidence>
<dbReference type="Pfam" id="PF13620">
    <property type="entry name" value="CarboxypepD_reg"/>
    <property type="match status" value="1"/>
</dbReference>
<reference evidence="2 3" key="1">
    <citation type="submission" date="2019-07" db="EMBL/GenBank/DDBJ databases">
        <title>Insights of Desulfuromonas acetexigens electromicrobiology.</title>
        <authorList>
            <person name="Katuri K."/>
            <person name="Sapireddy V."/>
            <person name="Shaw D.R."/>
            <person name="Saikaly P."/>
        </authorList>
    </citation>
    <scope>NUCLEOTIDE SEQUENCE [LARGE SCALE GENOMIC DNA]</scope>
    <source>
        <strain evidence="2 3">2873</strain>
    </source>
</reference>
<proteinExistence type="predicted"/>
<dbReference type="OrthoDB" id="5406068at2"/>
<comment type="caution">
    <text evidence="2">The sequence shown here is derived from an EMBL/GenBank/DDBJ whole genome shotgun (WGS) entry which is preliminary data.</text>
</comment>
<protein>
    <submittedName>
        <fullName evidence="2">Carboxypeptidase regulatory-like domain-containing protein</fullName>
    </submittedName>
</protein>
<feature type="region of interest" description="Disordered" evidence="1">
    <location>
        <begin position="260"/>
        <end position="283"/>
    </location>
</feature>
<dbReference type="Proteomes" id="UP000317155">
    <property type="component" value="Unassembled WGS sequence"/>
</dbReference>
<keyword evidence="2" id="KW-0645">Protease</keyword>
<keyword evidence="2" id="KW-0121">Carboxypeptidase</keyword>
<evidence type="ECO:0000313" key="3">
    <source>
        <dbReference type="Proteomes" id="UP000317155"/>
    </source>
</evidence>
<evidence type="ECO:0000313" key="2">
    <source>
        <dbReference type="EMBL" id="TRO81950.1"/>
    </source>
</evidence>
<dbReference type="EMBL" id="VJVV01000005">
    <property type="protein sequence ID" value="TRO81950.1"/>
    <property type="molecule type" value="Genomic_DNA"/>
</dbReference>
<dbReference type="GO" id="GO:0004180">
    <property type="term" value="F:carboxypeptidase activity"/>
    <property type="evidence" value="ECO:0007669"/>
    <property type="project" value="UniProtKB-KW"/>
</dbReference>
<accession>A0A550JFG6</accession>
<dbReference type="RefSeq" id="WP_092057777.1">
    <property type="nucleotide sequence ID" value="NZ_FOJJ01000037.1"/>
</dbReference>
<dbReference type="AlphaFoldDB" id="A0A550JFG6"/>
<name>A0A550JFG6_9BACT</name>
<organism evidence="2 3">
    <name type="scientific">Trichloromonas acetexigens</name>
    <dbReference type="NCBI Taxonomy" id="38815"/>
    <lineage>
        <taxon>Bacteria</taxon>
        <taxon>Pseudomonadati</taxon>
        <taxon>Thermodesulfobacteriota</taxon>
        <taxon>Desulfuromonadia</taxon>
        <taxon>Desulfuromonadales</taxon>
        <taxon>Trichloromonadaceae</taxon>
        <taxon>Trichloromonas</taxon>
    </lineage>
</organism>
<dbReference type="SUPFAM" id="SSF49464">
    <property type="entry name" value="Carboxypeptidase regulatory domain-like"/>
    <property type="match status" value="1"/>
</dbReference>
<dbReference type="InterPro" id="IPR008969">
    <property type="entry name" value="CarboxyPept-like_regulatory"/>
</dbReference>
<gene>
    <name evidence="2" type="ORF">FL622_09140</name>
</gene>
<keyword evidence="2" id="KW-0378">Hydrolase</keyword>
<keyword evidence="3" id="KW-1185">Reference proteome</keyword>